<gene>
    <name evidence="2" type="ORF">EVG20_g6783</name>
</gene>
<feature type="compositionally biased region" description="Acidic residues" evidence="1">
    <location>
        <begin position="92"/>
        <end position="101"/>
    </location>
</feature>
<feature type="non-terminal residue" evidence="2">
    <location>
        <position position="274"/>
    </location>
</feature>
<evidence type="ECO:0000313" key="3">
    <source>
        <dbReference type="Proteomes" id="UP000298327"/>
    </source>
</evidence>
<feature type="compositionally biased region" description="Low complexity" evidence="1">
    <location>
        <begin position="81"/>
        <end position="91"/>
    </location>
</feature>
<dbReference type="AlphaFoldDB" id="A0A4Y9YJ98"/>
<proteinExistence type="predicted"/>
<dbReference type="EMBL" id="SEOQ01000473">
    <property type="protein sequence ID" value="TFY62222.1"/>
    <property type="molecule type" value="Genomic_DNA"/>
</dbReference>
<feature type="compositionally biased region" description="Polar residues" evidence="1">
    <location>
        <begin position="32"/>
        <end position="44"/>
    </location>
</feature>
<protein>
    <submittedName>
        <fullName evidence="2">Uncharacterized protein</fullName>
    </submittedName>
</protein>
<name>A0A4Y9YJ98_9AGAM</name>
<keyword evidence="3" id="KW-1185">Reference proteome</keyword>
<dbReference type="Proteomes" id="UP000298327">
    <property type="component" value="Unassembled WGS sequence"/>
</dbReference>
<feature type="region of interest" description="Disordered" evidence="1">
    <location>
        <begin position="1"/>
        <end position="126"/>
    </location>
</feature>
<feature type="compositionally biased region" description="Polar residues" evidence="1">
    <location>
        <begin position="197"/>
        <end position="206"/>
    </location>
</feature>
<dbReference type="OrthoDB" id="10511192at2759"/>
<comment type="caution">
    <text evidence="2">The sequence shown here is derived from an EMBL/GenBank/DDBJ whole genome shotgun (WGS) entry which is preliminary data.</text>
</comment>
<feature type="region of interest" description="Disordered" evidence="1">
    <location>
        <begin position="193"/>
        <end position="215"/>
    </location>
</feature>
<evidence type="ECO:0000256" key="1">
    <source>
        <dbReference type="SAM" id="MobiDB-lite"/>
    </source>
</evidence>
<sequence>MMTHPYGLRSLKNRGAAGAQKLASDLAPGAANNPSATMLGNRTISPRDDDEAASNASHHDTEGSDSSFTDGNDSDGDSQMSDLSDLTTLSELESDSDESPEDVPMRAAQAPQTPMAHAPFQPGSVVRTPRKLQRQNAMPNIHDANLFRLLPHPSDGSVVGLGGRQPRQAGRRTQRPLQAEATVLDEEMMNMPPSEVATGSGSSYTNAEERQRQERSQLRLRAIANRHQEQYQEVRALECIQCMVSLALESGRLSREMYDESRAPMTTADAIVRN</sequence>
<evidence type="ECO:0000313" key="2">
    <source>
        <dbReference type="EMBL" id="TFY62222.1"/>
    </source>
</evidence>
<accession>A0A4Y9YJ98</accession>
<reference evidence="2 3" key="1">
    <citation type="submission" date="2019-02" db="EMBL/GenBank/DDBJ databases">
        <title>Genome sequencing of the rare red list fungi Dentipellis fragilis.</title>
        <authorList>
            <person name="Buettner E."/>
            <person name="Kellner H."/>
        </authorList>
    </citation>
    <scope>NUCLEOTIDE SEQUENCE [LARGE SCALE GENOMIC DNA]</scope>
    <source>
        <strain evidence="2 3">DSM 105465</strain>
    </source>
</reference>
<organism evidence="2 3">
    <name type="scientific">Dentipellis fragilis</name>
    <dbReference type="NCBI Taxonomy" id="205917"/>
    <lineage>
        <taxon>Eukaryota</taxon>
        <taxon>Fungi</taxon>
        <taxon>Dikarya</taxon>
        <taxon>Basidiomycota</taxon>
        <taxon>Agaricomycotina</taxon>
        <taxon>Agaricomycetes</taxon>
        <taxon>Russulales</taxon>
        <taxon>Hericiaceae</taxon>
        <taxon>Dentipellis</taxon>
    </lineage>
</organism>